<keyword evidence="3" id="KW-1185">Reference proteome</keyword>
<evidence type="ECO:0000313" key="3">
    <source>
        <dbReference type="Proteomes" id="UP000324629"/>
    </source>
</evidence>
<dbReference type="EMBL" id="QNGE01007857">
    <property type="protein sequence ID" value="KAA3670903.1"/>
    <property type="molecule type" value="Genomic_DNA"/>
</dbReference>
<comment type="caution">
    <text evidence="2">The sequence shown here is derived from an EMBL/GenBank/DDBJ whole genome shotgun (WGS) entry which is preliminary data.</text>
</comment>
<reference evidence="2 3" key="1">
    <citation type="journal article" date="2019" name="Gigascience">
        <title>Whole-genome sequence of the oriental lung fluke Paragonimus westermani.</title>
        <authorList>
            <person name="Oey H."/>
            <person name="Zakrzewski M."/>
            <person name="Narain K."/>
            <person name="Devi K.R."/>
            <person name="Agatsuma T."/>
            <person name="Nawaratna S."/>
            <person name="Gobert G.N."/>
            <person name="Jones M.K."/>
            <person name="Ragan M.A."/>
            <person name="McManus D.P."/>
            <person name="Krause L."/>
        </authorList>
    </citation>
    <scope>NUCLEOTIDE SEQUENCE [LARGE SCALE GENOMIC DNA]</scope>
    <source>
        <strain evidence="2 3">IND2009</strain>
    </source>
</reference>
<evidence type="ECO:0000256" key="1">
    <source>
        <dbReference type="SAM" id="Coils"/>
    </source>
</evidence>
<keyword evidence="1" id="KW-0175">Coiled coil</keyword>
<dbReference type="AlphaFoldDB" id="A0A5J4N5Y1"/>
<dbReference type="Proteomes" id="UP000324629">
    <property type="component" value="Unassembled WGS sequence"/>
</dbReference>
<gene>
    <name evidence="2" type="ORF">DEA37_0008183</name>
</gene>
<accession>A0A5J4N5Y1</accession>
<organism evidence="2 3">
    <name type="scientific">Paragonimus westermani</name>
    <dbReference type="NCBI Taxonomy" id="34504"/>
    <lineage>
        <taxon>Eukaryota</taxon>
        <taxon>Metazoa</taxon>
        <taxon>Spiralia</taxon>
        <taxon>Lophotrochozoa</taxon>
        <taxon>Platyhelminthes</taxon>
        <taxon>Trematoda</taxon>
        <taxon>Digenea</taxon>
        <taxon>Plagiorchiida</taxon>
        <taxon>Troglotremata</taxon>
        <taxon>Troglotrematidae</taxon>
        <taxon>Paragonimus</taxon>
    </lineage>
</organism>
<feature type="coiled-coil region" evidence="1">
    <location>
        <begin position="23"/>
        <end position="50"/>
    </location>
</feature>
<name>A0A5J4N5Y1_9TREM</name>
<protein>
    <submittedName>
        <fullName evidence="2">Uncharacterized protein</fullName>
    </submittedName>
</protein>
<proteinExistence type="predicted"/>
<evidence type="ECO:0000313" key="2">
    <source>
        <dbReference type="EMBL" id="KAA3670903.1"/>
    </source>
</evidence>
<feature type="non-terminal residue" evidence="2">
    <location>
        <position position="1"/>
    </location>
</feature>
<sequence>VNRSHLTSLCVFSKTVNRSVLRAASLKSNNASLAKRVAELQIELNSQRAATHEANVEACKLRLKLAQLHAYVESRSKLKENLLSLSELIVSMFEAGKSAFRCVNEATTLLDGGTSEQSVCFGSNLFSDTAAELSNFLSLELPKDQSKTLVTGVPVSACPKSPHSRTLFVMPESEQVTAGTTTTTGITVTRRTAPIDQSICTQHRNSPCQSVLVAHQELASSVPCSNSPTPVPFVQFLRRARRLLSFVCHALDCHIYSLDLSVVCIMLP</sequence>